<comment type="similarity">
    <text evidence="1">Belongs to the VPS13 family.</text>
</comment>
<keyword evidence="2" id="KW-1133">Transmembrane helix</keyword>
<evidence type="ECO:0000256" key="2">
    <source>
        <dbReference type="SAM" id="Phobius"/>
    </source>
</evidence>
<sequence>ITSFFQQISNHFPIPMDLLCQKEDQFARITTVQPASTYSVPLILAHKAALYLKPAGFGYGETTTPLLWNKLAAAKHSSVQCPPPANDGPPFYIEVECEQVSYAYVHGSLEHAPNYILHIYPPAILHNYLPYHIRYASEGLPLGELKGGDQWPLFSVNLDRKVILHIQLDNYQGSMWKGQIELWKGMDELTTFTLQATQAATYGKYLELGVFVTFEGTMNITLYSPYWMVNKTELYLEYMASDEDTVIPHPTSLTEPVMFSYRGKGNLFAKKTARVRLADGEWSNKFSLDAAGSGGLLKVKKGGKLHELGMQTTLSYFSLTKIVEFIPFNLINNATEFTVLLTDTSDQVKPSWIEVKPGECVPFWPDSCPSKNFRIKVSDSGEVSPRFKFERDVTVVLKMNGKVGAVCADMLTKDSAAIITITPYYIGAAPVRLENCTELELCYKQQSCKEHCLHPNQCVLFTWDEPSATKEFVWFVKGSKNLITTDLSKSGHNEFEHDGKKYYWAAFLDGLQRVLLIIDDFTLAYRAQVEQKERKSQRITLDLHSVGLSLVNDEKSIEVSYIGIRPSDVIWEEQKKKGRWKALKMRLCDELEAAWTKIRQDEAVGASASYTFKSGDLEVDFHLMEIIRPSRRPIRRSFTPGVSLEYAASPNELEFFAKINSVQIDSQVPDATFQTVLYPVPPPKSLAAENAPKPYIELSLRTKQEEHSHVLIQEMDVKVDMGFLMALMGLFSSDAIDRSQEVSVYFFFCHSSPLVFLFFFFFFFGFWVHVSFSQLGGAAAGEDKSQTHIGNSFLSLLLQSVGVAVTEVQDVEFKLAYFEIEDKVYTQQQLIQVAVKHYTSQALKQMYVLVLGLDVLGNPFGLITGLKEGAIDFFYEPYQGLIQGPGEFAEGLAIGSRSLFGHTVGGAAGAVSRITGTLGKGIAALTMDDKYQQERRQAMGKKPVNVKEGLTRGGKGLLEGVVGGVTGIVTKPMEGAKEAGSAGFFKGLGKGVVGVLARPAGGIVDFASSTLEGIKGSASTGSEVRRLRPPRCFYADKVIKPYNAHEAQGNAVLQPTRRTCCQSPSYLKCLYLRACLHGGGGPQEVKKTKAILVDDTYFCHAPLNIKKALIITNKQPSIDLLGILSNDNGNGNENGKKAIGLDLQTTLPEKAKKGIFKRSASAATSILTPSPEVAQHTLNAASRGLEDHGQTKLASVGDPFTIYPRLRRSWSDKFGDDGILSPCFPKAHALCS</sequence>
<feature type="domain" description="Intermembrane lipid transfer protein VPS13-like C-terminal" evidence="4">
    <location>
        <begin position="1027"/>
        <end position="1072"/>
    </location>
</feature>
<reference evidence="5 6" key="1">
    <citation type="submission" date="2022-05" db="EMBL/GenBank/DDBJ databases">
        <authorList>
            <consortium name="Genoscope - CEA"/>
            <person name="William W."/>
        </authorList>
    </citation>
    <scope>NUCLEOTIDE SEQUENCE [LARGE SCALE GENOMIC DNA]</scope>
</reference>
<keyword evidence="6" id="KW-1185">Reference proteome</keyword>
<evidence type="ECO:0000313" key="6">
    <source>
        <dbReference type="Proteomes" id="UP001159427"/>
    </source>
</evidence>
<evidence type="ECO:0000259" key="3">
    <source>
        <dbReference type="Pfam" id="PF25036"/>
    </source>
</evidence>
<evidence type="ECO:0000313" key="5">
    <source>
        <dbReference type="EMBL" id="CAH3176358.1"/>
    </source>
</evidence>
<dbReference type="Proteomes" id="UP001159427">
    <property type="component" value="Unassembled WGS sequence"/>
</dbReference>
<proteinExistence type="inferred from homology"/>
<dbReference type="PANTHER" id="PTHR16166">
    <property type="entry name" value="VACUOLAR PROTEIN SORTING-ASSOCIATED PROTEIN VPS13"/>
    <property type="match status" value="1"/>
</dbReference>
<name>A0ABN8RDP3_9CNID</name>
<dbReference type="EMBL" id="CALNXI010001755">
    <property type="protein sequence ID" value="CAH3176358.1"/>
    <property type="molecule type" value="Genomic_DNA"/>
</dbReference>
<organism evidence="5 6">
    <name type="scientific">Porites evermanni</name>
    <dbReference type="NCBI Taxonomy" id="104178"/>
    <lineage>
        <taxon>Eukaryota</taxon>
        <taxon>Metazoa</taxon>
        <taxon>Cnidaria</taxon>
        <taxon>Anthozoa</taxon>
        <taxon>Hexacorallia</taxon>
        <taxon>Scleractinia</taxon>
        <taxon>Fungiina</taxon>
        <taxon>Poritidae</taxon>
        <taxon>Porites</taxon>
    </lineage>
</organism>
<dbReference type="PANTHER" id="PTHR16166:SF93">
    <property type="entry name" value="INTERMEMBRANE LIPID TRANSFER PROTEIN VPS13"/>
    <property type="match status" value="1"/>
</dbReference>
<comment type="caution">
    <text evidence="5">The sequence shown here is derived from an EMBL/GenBank/DDBJ whole genome shotgun (WGS) entry which is preliminary data.</text>
</comment>
<feature type="non-terminal residue" evidence="5">
    <location>
        <position position="1"/>
    </location>
</feature>
<evidence type="ECO:0000256" key="1">
    <source>
        <dbReference type="ARBA" id="ARBA00006545"/>
    </source>
</evidence>
<feature type="transmembrane region" description="Helical" evidence="2">
    <location>
        <begin position="744"/>
        <end position="768"/>
    </location>
</feature>
<dbReference type="InterPro" id="IPR056748">
    <property type="entry name" value="VPS13-like_C"/>
</dbReference>
<evidence type="ECO:0000259" key="4">
    <source>
        <dbReference type="Pfam" id="PF25037"/>
    </source>
</evidence>
<keyword evidence="2" id="KW-0472">Membrane</keyword>
<feature type="domain" description="Vacuolar protein sorting-associated protein 13 VPS13 adaptor binding" evidence="3">
    <location>
        <begin position="7"/>
        <end position="469"/>
    </location>
</feature>
<dbReference type="Pfam" id="PF25037">
    <property type="entry name" value="VPS13_C"/>
    <property type="match status" value="1"/>
</dbReference>
<dbReference type="Pfam" id="PF25036">
    <property type="entry name" value="VPS13_VAB"/>
    <property type="match status" value="1"/>
</dbReference>
<accession>A0ABN8RDP3</accession>
<dbReference type="InterPro" id="IPR026847">
    <property type="entry name" value="VPS13"/>
</dbReference>
<keyword evidence="2" id="KW-0812">Transmembrane</keyword>
<dbReference type="InterPro" id="IPR009543">
    <property type="entry name" value="VPS13_VAB"/>
</dbReference>
<evidence type="ECO:0008006" key="7">
    <source>
        <dbReference type="Google" id="ProtNLM"/>
    </source>
</evidence>
<protein>
    <recommendedName>
        <fullName evidence="7">Vacuolar protein sorting 13 homolog C</fullName>
    </recommendedName>
</protein>
<gene>
    <name evidence="5" type="ORF">PEVE_00010611</name>
</gene>